<dbReference type="Proteomes" id="UP000317318">
    <property type="component" value="Chromosome"/>
</dbReference>
<dbReference type="InterPro" id="IPR011047">
    <property type="entry name" value="Quinoprotein_ADH-like_sf"/>
</dbReference>
<dbReference type="InterPro" id="IPR002372">
    <property type="entry name" value="PQQ_rpt_dom"/>
</dbReference>
<dbReference type="InterPro" id="IPR018391">
    <property type="entry name" value="PQQ_b-propeller_rpt"/>
</dbReference>
<protein>
    <submittedName>
        <fullName evidence="3">Outer membrane biogenesis protein BamB</fullName>
    </submittedName>
</protein>
<name>A0A517R4N4_9PLAN</name>
<sequence length="1498" mass="165161" precursor="true">MIRRFALRIVTLLAIALLAIAVPGSAAAQFLIRPVAPPAGRMNREWQPYLFDRDAASRLDAARQAIDDGEYAQGVRLLMRLNRTLNEDVFLRAESKDSEYVSAKTTVRELLTTLPPEGRRTYRDLAETESETALRAARARGDAESLRVVADSYPGLAAGEAAAYELACRHLDRGDYLRSALLFERLIERPQSPGTVDSAMVRVLAAVAWARYGLVDRGLERLSDVNLQKVLAVSGTGIGREEFTRAEIARPLLMRLAYGEGANGPRRPLERPLEWRRPGGDGTGNLIARAAAPIDIDATAIDLIEAKPGTDRIGKTAATLIRRQFDDLVLKHDGTEFLQFPATYPLIVDGQVVVRSFDGISSFSAQSAARRWSSVRLPGAILGRVATHTDASRGPTVFARRQTSGLEVFTEERAWQDLATGTLTSDGEYAYAVELSGVSRPLVSSTPGLVGGTPFGSPSSNIIAAYSVDGGRLVMCSDPALETFFLGPPQPWGDRLYAIGEVKGEVRLHEFARRPGLGTLELVWSQSLVVPEMELRGDSLRRFAGLTPVVAGGVLICPTASGVVIAVDPASRRLLWESRYERNLENLNLTPRARLMARFGTGQFGVSSQDAVDRWAAGQVTISHDRVFVTSRDSDELLCLSLTDGELLWKTERGDSLYLASADEERVYLAGPTAFTALDAKTGEPAWPAPVPIKEPSGQGVRCGDVYHIPLRTGVISTISLEQGMVLTSSRCPDDLVPGNLAVADGVLVAQSPEHLIVFPPLAHIQTAANQFEQTDQTASALELKAASRLHLGDEEQGIELLRAAAQQKEATSARDRLFAYLEERLRIDPASKERLEELYGLGDAEDGDFDLQRRRAEMRLAAGETAEAVKTFLNLAVDTPPGELERIDKLWSASRLHRIAGRLAEIYAGADPATRLLLDRTVIDDIGREVFSTDEPDRHRRFVDGTRPFGAARPYQEQWINSLSAERRWSEAEREIQSLVVPEEERRERLAVLYRRAELPYAEAANRADPDAVKAVSVENDRRWTTRPLPNVPDTTYEVQQIGAFPPQFDLWNAQIESDRTTMSLSDGKGSVRFRLDIRPDDETIDPRADTTNNKILIDGHIAVAVLTDRFVVFDLLSDPRSPRRLYAGQLQPRRGEDGSRRITIGQVQQGGRIQIIATDPDGFEFPDVGPLIGRQLMVQSERELRAVDVLTGKTIWTRGGIAPRSETLGDQKYVISIPPRSDRALVLRTVDGAKIGWSDVPENYLWEATHGRHVVIGATNANNQYGLAAIPLGEGTDARPRWFRRIGERSQIVRVGAAELSSDHISAAELAVEELAVKDEDGTVRIIRVSDGHEVLSTRLPIEVRRSPISDFVVMRTQSRYLLFWRLRDQLSRSFVSLPTNRSDYGKVDGPIVAIDRDSGEVEWSRMLRGTGVFYNQPRGLPLVFLFGKAGTAEDASRNLHVTALDLSTGDIAFNSSEITRLYPFELRSAGRAEPQGVDLLLPRGSVRIQPEARNP</sequence>
<dbReference type="EMBL" id="CP036268">
    <property type="protein sequence ID" value="QDT38848.1"/>
    <property type="molecule type" value="Genomic_DNA"/>
</dbReference>
<dbReference type="PANTHER" id="PTHR34512">
    <property type="entry name" value="CELL SURFACE PROTEIN"/>
    <property type="match status" value="1"/>
</dbReference>
<organism evidence="3 4">
    <name type="scientific">Stratiformator vulcanicus</name>
    <dbReference type="NCBI Taxonomy" id="2527980"/>
    <lineage>
        <taxon>Bacteria</taxon>
        <taxon>Pseudomonadati</taxon>
        <taxon>Planctomycetota</taxon>
        <taxon>Planctomycetia</taxon>
        <taxon>Planctomycetales</taxon>
        <taxon>Planctomycetaceae</taxon>
        <taxon>Stratiformator</taxon>
    </lineage>
</organism>
<dbReference type="Gene3D" id="2.130.10.10">
    <property type="entry name" value="YVTN repeat-like/Quinoprotein amine dehydrogenase"/>
    <property type="match status" value="2"/>
</dbReference>
<dbReference type="RefSeq" id="WP_310820593.1">
    <property type="nucleotide sequence ID" value="NZ_CP036268.1"/>
</dbReference>
<feature type="domain" description="Pyrrolo-quinoline quinone repeat" evidence="2">
    <location>
        <begin position="609"/>
        <end position="688"/>
    </location>
</feature>
<dbReference type="Pfam" id="PF13360">
    <property type="entry name" value="PQQ_2"/>
    <property type="match status" value="1"/>
</dbReference>
<gene>
    <name evidence="3" type="ORF">Pan189_32470</name>
</gene>
<dbReference type="SMART" id="SM00564">
    <property type="entry name" value="PQQ"/>
    <property type="match status" value="4"/>
</dbReference>
<evidence type="ECO:0000313" key="3">
    <source>
        <dbReference type="EMBL" id="QDT38848.1"/>
    </source>
</evidence>
<evidence type="ECO:0000259" key="2">
    <source>
        <dbReference type="Pfam" id="PF13360"/>
    </source>
</evidence>
<proteinExistence type="predicted"/>
<dbReference type="SUPFAM" id="SSF50998">
    <property type="entry name" value="Quinoprotein alcohol dehydrogenase-like"/>
    <property type="match status" value="2"/>
</dbReference>
<feature type="chain" id="PRO_5022189606" evidence="1">
    <location>
        <begin position="29"/>
        <end position="1498"/>
    </location>
</feature>
<dbReference type="InterPro" id="IPR015943">
    <property type="entry name" value="WD40/YVTN_repeat-like_dom_sf"/>
</dbReference>
<evidence type="ECO:0000313" key="4">
    <source>
        <dbReference type="Proteomes" id="UP000317318"/>
    </source>
</evidence>
<accession>A0A517R4N4</accession>
<keyword evidence="1" id="KW-0732">Signal</keyword>
<evidence type="ECO:0000256" key="1">
    <source>
        <dbReference type="SAM" id="SignalP"/>
    </source>
</evidence>
<dbReference type="PANTHER" id="PTHR34512:SF30">
    <property type="entry name" value="OUTER MEMBRANE PROTEIN ASSEMBLY FACTOR BAMB"/>
    <property type="match status" value="1"/>
</dbReference>
<dbReference type="KEGG" id="svp:Pan189_32470"/>
<reference evidence="3 4" key="1">
    <citation type="submission" date="2019-02" db="EMBL/GenBank/DDBJ databases">
        <title>Deep-cultivation of Planctomycetes and their phenomic and genomic characterization uncovers novel biology.</title>
        <authorList>
            <person name="Wiegand S."/>
            <person name="Jogler M."/>
            <person name="Boedeker C."/>
            <person name="Pinto D."/>
            <person name="Vollmers J."/>
            <person name="Rivas-Marin E."/>
            <person name="Kohn T."/>
            <person name="Peeters S.H."/>
            <person name="Heuer A."/>
            <person name="Rast P."/>
            <person name="Oberbeckmann S."/>
            <person name="Bunk B."/>
            <person name="Jeske O."/>
            <person name="Meyerdierks A."/>
            <person name="Storesund J.E."/>
            <person name="Kallscheuer N."/>
            <person name="Luecker S."/>
            <person name="Lage O.M."/>
            <person name="Pohl T."/>
            <person name="Merkel B.J."/>
            <person name="Hornburger P."/>
            <person name="Mueller R.-W."/>
            <person name="Bruemmer F."/>
            <person name="Labrenz M."/>
            <person name="Spormann A.M."/>
            <person name="Op den Camp H."/>
            <person name="Overmann J."/>
            <person name="Amann R."/>
            <person name="Jetten M.S.M."/>
            <person name="Mascher T."/>
            <person name="Medema M.H."/>
            <person name="Devos D.P."/>
            <person name="Kaster A.-K."/>
            <person name="Ovreas L."/>
            <person name="Rohde M."/>
            <person name="Galperin M.Y."/>
            <person name="Jogler C."/>
        </authorList>
    </citation>
    <scope>NUCLEOTIDE SEQUENCE [LARGE SCALE GENOMIC DNA]</scope>
    <source>
        <strain evidence="3 4">Pan189</strain>
    </source>
</reference>
<keyword evidence="4" id="KW-1185">Reference proteome</keyword>
<feature type="signal peptide" evidence="1">
    <location>
        <begin position="1"/>
        <end position="28"/>
    </location>
</feature>